<sequence>MHKREPIYRAAIGAGRALFSLLRVRPSATGLEQLPATGGAVLAITHFGYLDFALVEWVTWRHNRRHIRFMAKKGAFDQPLVGPLLRGMKHISVDMESGGEAYAQAVVALRTGELLGVFPEGGVNASFTVRELKTGAVRMAQAANVPIIPVAVWGGHRLMTKNHRSTLRERLGVPVSIRFGELVRADAAGPAGSNVAAATLRLHDTLQHLVDAVQAEYPVPGTGHWWQPAHLGGTAPTPEQAAVVEAERRRRKAAAKLAGAKGKTRS</sequence>
<dbReference type="GO" id="GO:0005886">
    <property type="term" value="C:plasma membrane"/>
    <property type="evidence" value="ECO:0007669"/>
    <property type="project" value="TreeGrafter"/>
</dbReference>
<evidence type="ECO:0000259" key="3">
    <source>
        <dbReference type="SMART" id="SM00563"/>
    </source>
</evidence>
<dbReference type="SUPFAM" id="SSF69593">
    <property type="entry name" value="Glycerol-3-phosphate (1)-acyltransferase"/>
    <property type="match status" value="1"/>
</dbReference>
<gene>
    <name evidence="4" type="ORF">E3O06_15395</name>
</gene>
<keyword evidence="1 4" id="KW-0808">Transferase</keyword>
<dbReference type="OrthoDB" id="3210041at2"/>
<reference evidence="4 5" key="1">
    <citation type="submission" date="2019-03" db="EMBL/GenBank/DDBJ databases">
        <title>Genomics of glacier-inhabiting Cryobacterium strains.</title>
        <authorList>
            <person name="Liu Q."/>
            <person name="Xin Y.-H."/>
        </authorList>
    </citation>
    <scope>NUCLEOTIDE SEQUENCE [LARGE SCALE GENOMIC DNA]</scope>
    <source>
        <strain evidence="4 5">HLT2-23</strain>
    </source>
</reference>
<dbReference type="GO" id="GO:0003841">
    <property type="term" value="F:1-acylglycerol-3-phosphate O-acyltransferase activity"/>
    <property type="evidence" value="ECO:0007669"/>
    <property type="project" value="TreeGrafter"/>
</dbReference>
<evidence type="ECO:0000313" key="5">
    <source>
        <dbReference type="Proteomes" id="UP000298173"/>
    </source>
</evidence>
<dbReference type="GO" id="GO:0006654">
    <property type="term" value="P:phosphatidic acid biosynthetic process"/>
    <property type="evidence" value="ECO:0007669"/>
    <property type="project" value="TreeGrafter"/>
</dbReference>
<keyword evidence="5" id="KW-1185">Reference proteome</keyword>
<organism evidence="4 5">
    <name type="scientific">Cryobacterium glaciale</name>
    <dbReference type="NCBI Taxonomy" id="1259145"/>
    <lineage>
        <taxon>Bacteria</taxon>
        <taxon>Bacillati</taxon>
        <taxon>Actinomycetota</taxon>
        <taxon>Actinomycetes</taxon>
        <taxon>Micrococcales</taxon>
        <taxon>Microbacteriaceae</taxon>
        <taxon>Cryobacterium</taxon>
    </lineage>
</organism>
<evidence type="ECO:0000313" key="4">
    <source>
        <dbReference type="EMBL" id="TFB69702.1"/>
    </source>
</evidence>
<dbReference type="CDD" id="cd07989">
    <property type="entry name" value="LPLAT_AGPAT-like"/>
    <property type="match status" value="1"/>
</dbReference>
<dbReference type="InterPro" id="IPR002123">
    <property type="entry name" value="Plipid/glycerol_acylTrfase"/>
</dbReference>
<dbReference type="PANTHER" id="PTHR10434">
    <property type="entry name" value="1-ACYL-SN-GLYCEROL-3-PHOSPHATE ACYLTRANSFERASE"/>
    <property type="match status" value="1"/>
</dbReference>
<dbReference type="EMBL" id="SOEY01000030">
    <property type="protein sequence ID" value="TFB69702.1"/>
    <property type="molecule type" value="Genomic_DNA"/>
</dbReference>
<accession>A0A4R8UTE2</accession>
<keyword evidence="2 4" id="KW-0012">Acyltransferase</keyword>
<dbReference type="AlphaFoldDB" id="A0A4R8UTE2"/>
<evidence type="ECO:0000256" key="1">
    <source>
        <dbReference type="ARBA" id="ARBA00022679"/>
    </source>
</evidence>
<proteinExistence type="predicted"/>
<dbReference type="Proteomes" id="UP000298173">
    <property type="component" value="Unassembled WGS sequence"/>
</dbReference>
<dbReference type="PANTHER" id="PTHR10434:SF55">
    <property type="entry name" value="POSSIBLE ACYLTRANSFERASE"/>
    <property type="match status" value="1"/>
</dbReference>
<feature type="domain" description="Phospholipid/glycerol acyltransferase" evidence="3">
    <location>
        <begin position="40"/>
        <end position="155"/>
    </location>
</feature>
<comment type="caution">
    <text evidence="4">The sequence shown here is derived from an EMBL/GenBank/DDBJ whole genome shotgun (WGS) entry which is preliminary data.</text>
</comment>
<name>A0A4R8UTE2_9MICO</name>
<dbReference type="SMART" id="SM00563">
    <property type="entry name" value="PlsC"/>
    <property type="match status" value="1"/>
</dbReference>
<dbReference type="Pfam" id="PF01553">
    <property type="entry name" value="Acyltransferase"/>
    <property type="match status" value="1"/>
</dbReference>
<dbReference type="RefSeq" id="WP_134504250.1">
    <property type="nucleotide sequence ID" value="NZ_SOEY01000030.1"/>
</dbReference>
<protein>
    <submittedName>
        <fullName evidence="4">1-acyl-sn-glycerol-3-phosphate acyltransferase</fullName>
    </submittedName>
</protein>
<evidence type="ECO:0000256" key="2">
    <source>
        <dbReference type="ARBA" id="ARBA00023315"/>
    </source>
</evidence>